<evidence type="ECO:0000313" key="2">
    <source>
        <dbReference type="EMBL" id="CAL1134364.1"/>
    </source>
</evidence>
<dbReference type="EMBL" id="CAMXCT030000602">
    <property type="protein sequence ID" value="CAL4768301.1"/>
    <property type="molecule type" value="Genomic_DNA"/>
</dbReference>
<proteinExistence type="predicted"/>
<comment type="caution">
    <text evidence="1">The sequence shown here is derived from an EMBL/GenBank/DDBJ whole genome shotgun (WGS) entry which is preliminary data.</text>
</comment>
<sequence>MDVGKKQLSDLRLSQRLRFFLTWTAIRCRATGRVGIGHWRCRNLIQVDREAIHELRGLVGRLSQNSGLPSIAYEGHTYTLVFRDFLEGHSCSAARWTMELLVAQLAAQRMENRQAVQPLALFFRPLGLSVFQALLWGSGASWAQVSRSGWGTFALLSSLARDFGRLLRRSPGQPEASRSFAEASKSYWPKKEMEDLAMEVPKMLELAIEHLQLVNRSANWDFESLSIHMETVEAVVRGWSRSAIIAGIHATTVISLLLLERQSEDFWRLVDEVLLPDAVELCLPQAVLGSEYDPSPCSQRHCRPLWGRDAALVAAAALRNASAVRIFRVEPRRRLLSDNLRSGCRVPQPQIWWVKSSAKMAE</sequence>
<reference evidence="2" key="2">
    <citation type="submission" date="2024-04" db="EMBL/GenBank/DDBJ databases">
        <authorList>
            <person name="Chen Y."/>
            <person name="Shah S."/>
            <person name="Dougan E. K."/>
            <person name="Thang M."/>
            <person name="Chan C."/>
        </authorList>
    </citation>
    <scope>NUCLEOTIDE SEQUENCE [LARGE SCALE GENOMIC DNA]</scope>
</reference>
<evidence type="ECO:0000313" key="1">
    <source>
        <dbReference type="EMBL" id="CAI3980989.1"/>
    </source>
</evidence>
<dbReference type="EMBL" id="CAMXCT010000602">
    <property type="protein sequence ID" value="CAI3980989.1"/>
    <property type="molecule type" value="Genomic_DNA"/>
</dbReference>
<dbReference type="OrthoDB" id="425390at2759"/>
<evidence type="ECO:0000313" key="3">
    <source>
        <dbReference type="EMBL" id="CAL4768301.1"/>
    </source>
</evidence>
<protein>
    <submittedName>
        <fullName evidence="3">C2H2-type domain-containing protein</fullName>
    </submittedName>
</protein>
<name>A0A9P1FKV9_9DINO</name>
<accession>A0A9P1FKV9</accession>
<keyword evidence="4" id="KW-1185">Reference proteome</keyword>
<dbReference type="AlphaFoldDB" id="A0A9P1FKV9"/>
<gene>
    <name evidence="1" type="ORF">C1SCF055_LOCUS8826</name>
</gene>
<evidence type="ECO:0000313" key="4">
    <source>
        <dbReference type="Proteomes" id="UP001152797"/>
    </source>
</evidence>
<reference evidence="1" key="1">
    <citation type="submission" date="2022-10" db="EMBL/GenBank/DDBJ databases">
        <authorList>
            <person name="Chen Y."/>
            <person name="Dougan E. K."/>
            <person name="Chan C."/>
            <person name="Rhodes N."/>
            <person name="Thang M."/>
        </authorList>
    </citation>
    <scope>NUCLEOTIDE SEQUENCE</scope>
</reference>
<dbReference type="Proteomes" id="UP001152797">
    <property type="component" value="Unassembled WGS sequence"/>
</dbReference>
<dbReference type="EMBL" id="CAMXCT020000602">
    <property type="protein sequence ID" value="CAL1134364.1"/>
    <property type="molecule type" value="Genomic_DNA"/>
</dbReference>
<organism evidence="1">
    <name type="scientific">Cladocopium goreaui</name>
    <dbReference type="NCBI Taxonomy" id="2562237"/>
    <lineage>
        <taxon>Eukaryota</taxon>
        <taxon>Sar</taxon>
        <taxon>Alveolata</taxon>
        <taxon>Dinophyceae</taxon>
        <taxon>Suessiales</taxon>
        <taxon>Symbiodiniaceae</taxon>
        <taxon>Cladocopium</taxon>
    </lineage>
</organism>